<feature type="non-terminal residue" evidence="1">
    <location>
        <position position="1"/>
    </location>
</feature>
<organism evidence="1 2">
    <name type="scientific">Lactiplantibacillus paraplantarum</name>
    <dbReference type="NCBI Taxonomy" id="60520"/>
    <lineage>
        <taxon>Bacteria</taxon>
        <taxon>Bacillati</taxon>
        <taxon>Bacillota</taxon>
        <taxon>Bacilli</taxon>
        <taxon>Lactobacillales</taxon>
        <taxon>Lactobacillaceae</taxon>
        <taxon>Lactiplantibacillus</taxon>
    </lineage>
</organism>
<reference evidence="1 2" key="1">
    <citation type="submission" date="2019-01" db="EMBL/GenBank/DDBJ databases">
        <title>Draft genome sequence of Lactobacillus paraplantarum OSY-TC318, a Producer of the novel lantibiotic Paraplantaracin TC318.</title>
        <authorList>
            <person name="Hussein W.E."/>
            <person name="Huang E."/>
            <person name="Yousef A.E."/>
        </authorList>
    </citation>
    <scope>NUCLEOTIDE SEQUENCE [LARGE SCALE GENOMIC DNA]</scope>
    <source>
        <strain evidence="1 2">OSY-TC318</strain>
    </source>
</reference>
<protein>
    <submittedName>
        <fullName evidence="1">Type II toxin-antitoxin system PemK/MazF family toxin</fullName>
    </submittedName>
</protein>
<dbReference type="Proteomes" id="UP000292648">
    <property type="component" value="Unassembled WGS sequence"/>
</dbReference>
<dbReference type="EMBL" id="SEHH01000217">
    <property type="protein sequence ID" value="TBX33214.1"/>
    <property type="molecule type" value="Genomic_DNA"/>
</dbReference>
<dbReference type="AlphaFoldDB" id="A0A4Q9XXN6"/>
<sequence>SDGEVVATLSQQEISSISTKVQQFF</sequence>
<proteinExistence type="predicted"/>
<accession>A0A4Q9XXN6</accession>
<comment type="caution">
    <text evidence="1">The sequence shown here is derived from an EMBL/GenBank/DDBJ whole genome shotgun (WGS) entry which is preliminary data.</text>
</comment>
<evidence type="ECO:0000313" key="1">
    <source>
        <dbReference type="EMBL" id="TBX33214.1"/>
    </source>
</evidence>
<name>A0A4Q9XXN6_9LACO</name>
<evidence type="ECO:0000313" key="2">
    <source>
        <dbReference type="Proteomes" id="UP000292648"/>
    </source>
</evidence>
<gene>
    <name evidence="1" type="ORF">EUZ87_16750</name>
</gene>